<evidence type="ECO:0000313" key="3">
    <source>
        <dbReference type="Proteomes" id="UP001152799"/>
    </source>
</evidence>
<organism evidence="2 3">
    <name type="scientific">Ceutorhynchus assimilis</name>
    <name type="common">cabbage seed weevil</name>
    <dbReference type="NCBI Taxonomy" id="467358"/>
    <lineage>
        <taxon>Eukaryota</taxon>
        <taxon>Metazoa</taxon>
        <taxon>Ecdysozoa</taxon>
        <taxon>Arthropoda</taxon>
        <taxon>Hexapoda</taxon>
        <taxon>Insecta</taxon>
        <taxon>Pterygota</taxon>
        <taxon>Neoptera</taxon>
        <taxon>Endopterygota</taxon>
        <taxon>Coleoptera</taxon>
        <taxon>Polyphaga</taxon>
        <taxon>Cucujiformia</taxon>
        <taxon>Curculionidae</taxon>
        <taxon>Ceutorhynchinae</taxon>
        <taxon>Ceutorhynchus</taxon>
    </lineage>
</organism>
<feature type="compositionally biased region" description="Polar residues" evidence="1">
    <location>
        <begin position="49"/>
        <end position="59"/>
    </location>
</feature>
<dbReference type="OrthoDB" id="6724787at2759"/>
<dbReference type="InterPro" id="IPR011011">
    <property type="entry name" value="Znf_FYVE_PHD"/>
</dbReference>
<dbReference type="SUPFAM" id="SSF57903">
    <property type="entry name" value="FYVE/PHD zinc finger"/>
    <property type="match status" value="1"/>
</dbReference>
<feature type="compositionally biased region" description="Basic and acidic residues" evidence="1">
    <location>
        <begin position="60"/>
        <end position="70"/>
    </location>
</feature>
<dbReference type="Proteomes" id="UP001152799">
    <property type="component" value="Chromosome 10"/>
</dbReference>
<dbReference type="EMBL" id="OU892286">
    <property type="protein sequence ID" value="CAG9761275.1"/>
    <property type="molecule type" value="Genomic_DNA"/>
</dbReference>
<proteinExistence type="predicted"/>
<sequence length="275" mass="30070">MSGAGEMKATFLEKLERRKAHIGIQTLPDSVKKVLKTEEELEEALATVDSNRSGATNNLEQEKSDSENDNSKPLSSSTQNLCAICSTKTSGPHKCRNCGGIVHLRCAQSTSGTSTNDDEDGFEASILCLRCAQTISATLNKEVAYEGLRVQAEKMKQLSQKKFPEIQVGESVTVPVSSLDRGKGDARNILGVVMEKTTDGFYKIGTKHGVISSLYARNQIQSCKEQFFKIEDVPKIELSLREISGHSSSFGGQGFQRCNCTKKCTTNSCKCKRLK</sequence>
<dbReference type="AlphaFoldDB" id="A0A9N9MB97"/>
<reference evidence="2" key="1">
    <citation type="submission" date="2022-01" db="EMBL/GenBank/DDBJ databases">
        <authorList>
            <person name="King R."/>
        </authorList>
    </citation>
    <scope>NUCLEOTIDE SEQUENCE</scope>
</reference>
<keyword evidence="3" id="KW-1185">Reference proteome</keyword>
<protein>
    <submittedName>
        <fullName evidence="2">Uncharacterized protein</fullName>
    </submittedName>
</protein>
<feature type="region of interest" description="Disordered" evidence="1">
    <location>
        <begin position="42"/>
        <end position="77"/>
    </location>
</feature>
<gene>
    <name evidence="2" type="ORF">CEUTPL_LOCUS1980</name>
</gene>
<evidence type="ECO:0000313" key="2">
    <source>
        <dbReference type="EMBL" id="CAG9761275.1"/>
    </source>
</evidence>
<accession>A0A9N9MB97</accession>
<evidence type="ECO:0000256" key="1">
    <source>
        <dbReference type="SAM" id="MobiDB-lite"/>
    </source>
</evidence>
<name>A0A9N9MB97_9CUCU</name>